<dbReference type="PANTHER" id="PTHR46890:SF48">
    <property type="entry name" value="RNA-DIRECTED DNA POLYMERASE"/>
    <property type="match status" value="1"/>
</dbReference>
<dbReference type="AlphaFoldDB" id="A0AAP0E045"/>
<accession>A0AAP0E045</accession>
<name>A0AAP0E045_9MAGN</name>
<sequence>MAAVSNFFKANKMLSEVNATAITLVPKVSNPSCLNDYRPISCCNVIYKCISKIITNRIKSVIHLVVSNNQSAFVSGRSIGTCYALLSHELLRYYHRDRGPPRCTVNLYIRKAYDMVRWEAIIGALKLLYFPSKLIDWIFTCLRTTKYSNSVNGALEGYFDGHRGIRQGDPMSPYLFVLVMEVLGSLLRSKVQEGLFFALHPRCISPQVTHLAFADDLLVFFGDDIVSASSLGDFLNPFYEITGLEANLGESKVFFAGVEDTDKES</sequence>
<keyword evidence="3" id="KW-1185">Reference proteome</keyword>
<dbReference type="PROSITE" id="PS50878">
    <property type="entry name" value="RT_POL"/>
    <property type="match status" value="1"/>
</dbReference>
<organism evidence="2 3">
    <name type="scientific">Stephania yunnanensis</name>
    <dbReference type="NCBI Taxonomy" id="152371"/>
    <lineage>
        <taxon>Eukaryota</taxon>
        <taxon>Viridiplantae</taxon>
        <taxon>Streptophyta</taxon>
        <taxon>Embryophyta</taxon>
        <taxon>Tracheophyta</taxon>
        <taxon>Spermatophyta</taxon>
        <taxon>Magnoliopsida</taxon>
        <taxon>Ranunculales</taxon>
        <taxon>Menispermaceae</taxon>
        <taxon>Menispermoideae</taxon>
        <taxon>Cissampelideae</taxon>
        <taxon>Stephania</taxon>
    </lineage>
</organism>
<protein>
    <recommendedName>
        <fullName evidence="1">Reverse transcriptase domain-containing protein</fullName>
    </recommendedName>
</protein>
<dbReference type="Proteomes" id="UP001420932">
    <property type="component" value="Unassembled WGS sequence"/>
</dbReference>
<evidence type="ECO:0000259" key="1">
    <source>
        <dbReference type="PROSITE" id="PS50878"/>
    </source>
</evidence>
<dbReference type="CDD" id="cd01650">
    <property type="entry name" value="RT_nLTR_like"/>
    <property type="match status" value="1"/>
</dbReference>
<dbReference type="PANTHER" id="PTHR46890">
    <property type="entry name" value="NON-LTR RETROLELEMENT REVERSE TRANSCRIPTASE-LIKE PROTEIN-RELATED"/>
    <property type="match status" value="1"/>
</dbReference>
<evidence type="ECO:0000313" key="3">
    <source>
        <dbReference type="Proteomes" id="UP001420932"/>
    </source>
</evidence>
<dbReference type="InterPro" id="IPR043502">
    <property type="entry name" value="DNA/RNA_pol_sf"/>
</dbReference>
<feature type="domain" description="Reverse transcriptase" evidence="1">
    <location>
        <begin position="6"/>
        <end position="265"/>
    </location>
</feature>
<gene>
    <name evidence="2" type="ORF">Syun_031990</name>
</gene>
<dbReference type="Pfam" id="PF00078">
    <property type="entry name" value="RVT_1"/>
    <property type="match status" value="1"/>
</dbReference>
<reference evidence="2 3" key="1">
    <citation type="submission" date="2024-01" db="EMBL/GenBank/DDBJ databases">
        <title>Genome assemblies of Stephania.</title>
        <authorList>
            <person name="Yang L."/>
        </authorList>
    </citation>
    <scope>NUCLEOTIDE SEQUENCE [LARGE SCALE GENOMIC DNA]</scope>
    <source>
        <strain evidence="2">YNDBR</strain>
        <tissue evidence="2">Leaf</tissue>
    </source>
</reference>
<dbReference type="InterPro" id="IPR052343">
    <property type="entry name" value="Retrotransposon-Effector_Assoc"/>
</dbReference>
<dbReference type="InterPro" id="IPR000477">
    <property type="entry name" value="RT_dom"/>
</dbReference>
<evidence type="ECO:0000313" key="2">
    <source>
        <dbReference type="EMBL" id="KAK9082387.1"/>
    </source>
</evidence>
<dbReference type="EMBL" id="JBBNAF010000027">
    <property type="protein sequence ID" value="KAK9082387.1"/>
    <property type="molecule type" value="Genomic_DNA"/>
</dbReference>
<proteinExistence type="predicted"/>
<dbReference type="SUPFAM" id="SSF56672">
    <property type="entry name" value="DNA/RNA polymerases"/>
    <property type="match status" value="1"/>
</dbReference>
<comment type="caution">
    <text evidence="2">The sequence shown here is derived from an EMBL/GenBank/DDBJ whole genome shotgun (WGS) entry which is preliminary data.</text>
</comment>